<feature type="compositionally biased region" description="Polar residues" evidence="1">
    <location>
        <begin position="1"/>
        <end position="11"/>
    </location>
</feature>
<dbReference type="EMBL" id="JAVALS010000004">
    <property type="protein sequence ID" value="MDP5227151.1"/>
    <property type="molecule type" value="Genomic_DNA"/>
</dbReference>
<gene>
    <name evidence="3" type="ORF">Q9R02_08310</name>
</gene>
<keyword evidence="2" id="KW-1133">Transmembrane helix</keyword>
<keyword evidence="2" id="KW-0812">Transmembrane</keyword>
<evidence type="ECO:0000313" key="4">
    <source>
        <dbReference type="Proteomes" id="UP001232725"/>
    </source>
</evidence>
<feature type="transmembrane region" description="Helical" evidence="2">
    <location>
        <begin position="162"/>
        <end position="183"/>
    </location>
</feature>
<feature type="region of interest" description="Disordered" evidence="1">
    <location>
        <begin position="1"/>
        <end position="59"/>
    </location>
</feature>
<protein>
    <submittedName>
        <fullName evidence="3">DUF805 domain-containing protein</fullName>
    </submittedName>
</protein>
<evidence type="ECO:0000313" key="3">
    <source>
        <dbReference type="EMBL" id="MDP5227151.1"/>
    </source>
</evidence>
<dbReference type="Proteomes" id="UP001232725">
    <property type="component" value="Unassembled WGS sequence"/>
</dbReference>
<proteinExistence type="predicted"/>
<keyword evidence="2" id="KW-0472">Membrane</keyword>
<name>A0ABT9INJ0_9MICC</name>
<organism evidence="3 4">
    <name type="scientific">Arthrobacter horti</name>
    <dbReference type="NCBI Taxonomy" id="3068273"/>
    <lineage>
        <taxon>Bacteria</taxon>
        <taxon>Bacillati</taxon>
        <taxon>Actinomycetota</taxon>
        <taxon>Actinomycetes</taxon>
        <taxon>Micrococcales</taxon>
        <taxon>Micrococcaceae</taxon>
        <taxon>Arthrobacter</taxon>
    </lineage>
</organism>
<feature type="compositionally biased region" description="Pro residues" evidence="1">
    <location>
        <begin position="20"/>
        <end position="43"/>
    </location>
</feature>
<accession>A0ABT9INJ0</accession>
<dbReference type="PANTHER" id="PTHR34980:SF2">
    <property type="entry name" value="INNER MEMBRANE PROTEIN YHAH-RELATED"/>
    <property type="match status" value="1"/>
</dbReference>
<keyword evidence="4" id="KW-1185">Reference proteome</keyword>
<dbReference type="PANTHER" id="PTHR34980">
    <property type="entry name" value="INNER MEMBRANE PROTEIN-RELATED-RELATED"/>
    <property type="match status" value="1"/>
</dbReference>
<evidence type="ECO:0000256" key="1">
    <source>
        <dbReference type="SAM" id="MobiDB-lite"/>
    </source>
</evidence>
<comment type="caution">
    <text evidence="3">The sequence shown here is derived from an EMBL/GenBank/DDBJ whole genome shotgun (WGS) entry which is preliminary data.</text>
</comment>
<feature type="transmembrane region" description="Helical" evidence="2">
    <location>
        <begin position="247"/>
        <end position="267"/>
    </location>
</feature>
<sequence>MSSQPENTEPSAENRQDARPPLPAQPPLPPQGAPDQPAQPVPPYGDYQQQPGHYQQQSPYFQQSPYAQAPQAYPAQGAPAGYPPQYGQAQYGQAQHGQTPYGQAQYGQPSFGLPQNHPGHPAPSYPQGPLDPGIDFGFAPAIRSGFRTMFQFSGRAGRREFWWWYLFVALAAAVVGTLAAIFFSTGLSQAVAGGDYTEIPGTTQVQVTSNASMILGFVLWGVSALFSVLALIGVGTRRLRDGGFSPWLLLLALIPGGGLVVLILWVLPSKPQNSSFGAAG</sequence>
<evidence type="ECO:0000256" key="2">
    <source>
        <dbReference type="SAM" id="Phobius"/>
    </source>
</evidence>
<dbReference type="RefSeq" id="WP_305996200.1">
    <property type="nucleotide sequence ID" value="NZ_JAVALS010000004.1"/>
</dbReference>
<feature type="compositionally biased region" description="Low complexity" evidence="1">
    <location>
        <begin position="44"/>
        <end position="59"/>
    </location>
</feature>
<reference evidence="3 4" key="1">
    <citation type="submission" date="2023-08" db="EMBL/GenBank/DDBJ databases">
        <title>Arthrobacter horti sp. nov., isolated from forest soil.</title>
        <authorList>
            <person name="Park M."/>
        </authorList>
    </citation>
    <scope>NUCLEOTIDE SEQUENCE [LARGE SCALE GENOMIC DNA]</scope>
    <source>
        <strain evidence="3 4">YJM1</strain>
    </source>
</reference>
<feature type="compositionally biased region" description="Low complexity" evidence="1">
    <location>
        <begin position="71"/>
        <end position="98"/>
    </location>
</feature>
<dbReference type="Pfam" id="PF05656">
    <property type="entry name" value="DUF805"/>
    <property type="match status" value="1"/>
</dbReference>
<feature type="region of interest" description="Disordered" evidence="1">
    <location>
        <begin position="71"/>
        <end position="129"/>
    </location>
</feature>
<dbReference type="InterPro" id="IPR008523">
    <property type="entry name" value="DUF805"/>
</dbReference>
<feature type="transmembrane region" description="Helical" evidence="2">
    <location>
        <begin position="213"/>
        <end position="235"/>
    </location>
</feature>